<dbReference type="EMBL" id="JAERRB010000011">
    <property type="protein sequence ID" value="MBL0744485.1"/>
    <property type="molecule type" value="Genomic_DNA"/>
</dbReference>
<dbReference type="SUPFAM" id="SSF82784">
    <property type="entry name" value="OsmC-like"/>
    <property type="match status" value="1"/>
</dbReference>
<name>A0ABS1KYS4_9BACT</name>
<dbReference type="InterPro" id="IPR036102">
    <property type="entry name" value="OsmC/Ohrsf"/>
</dbReference>
<evidence type="ECO:0000313" key="2">
    <source>
        <dbReference type="EMBL" id="MBL0744485.1"/>
    </source>
</evidence>
<proteinExistence type="predicted"/>
<dbReference type="PANTHER" id="PTHR42830">
    <property type="entry name" value="OSMOTICALLY INDUCIBLE FAMILY PROTEIN"/>
    <property type="match status" value="1"/>
</dbReference>
<dbReference type="InterPro" id="IPR003718">
    <property type="entry name" value="OsmC/Ohr_fam"/>
</dbReference>
<dbReference type="NCBIfam" id="TIGR03562">
    <property type="entry name" value="osmo_induc_OsmC"/>
    <property type="match status" value="1"/>
</dbReference>
<keyword evidence="3" id="KW-1185">Reference proteome</keyword>
<dbReference type="InterPro" id="IPR015946">
    <property type="entry name" value="KH_dom-like_a/b"/>
</dbReference>
<organism evidence="2 3">
    <name type="scientific">Chryseolinea lacunae</name>
    <dbReference type="NCBI Taxonomy" id="2801331"/>
    <lineage>
        <taxon>Bacteria</taxon>
        <taxon>Pseudomonadati</taxon>
        <taxon>Bacteroidota</taxon>
        <taxon>Cytophagia</taxon>
        <taxon>Cytophagales</taxon>
        <taxon>Fulvivirgaceae</taxon>
        <taxon>Chryseolinea</taxon>
    </lineage>
</organism>
<dbReference type="InterPro" id="IPR052707">
    <property type="entry name" value="OsmC_Ohr_Peroxiredoxin"/>
</dbReference>
<feature type="region of interest" description="Disordered" evidence="1">
    <location>
        <begin position="1"/>
        <end position="22"/>
    </location>
</feature>
<gene>
    <name evidence="2" type="ORF">JI741_24845</name>
</gene>
<evidence type="ECO:0000256" key="1">
    <source>
        <dbReference type="SAM" id="MobiDB-lite"/>
    </source>
</evidence>
<sequence length="140" mass="14753">MSIKRRASAVWNGSGKEGKGTVTTQSTVLNKTQYSFNTRFADGVGTNPEELLAAAHAGCFTMKMSFSLNEAGFTADELNTDCSITLDPATGTITKAELVLKAKVPGITKEKFDAAAADAKANCPVSKLFKAEITLDATLV</sequence>
<reference evidence="2 3" key="1">
    <citation type="submission" date="2021-01" db="EMBL/GenBank/DDBJ databases">
        <title>Chryseolinea sp. Jin1 Genome sequencing and assembly.</title>
        <authorList>
            <person name="Kim I."/>
        </authorList>
    </citation>
    <scope>NUCLEOTIDE SEQUENCE [LARGE SCALE GENOMIC DNA]</scope>
    <source>
        <strain evidence="2 3">Jin1</strain>
    </source>
</reference>
<dbReference type="Proteomes" id="UP000613030">
    <property type="component" value="Unassembled WGS sequence"/>
</dbReference>
<evidence type="ECO:0000313" key="3">
    <source>
        <dbReference type="Proteomes" id="UP000613030"/>
    </source>
</evidence>
<accession>A0ABS1KYS4</accession>
<dbReference type="Gene3D" id="3.30.300.20">
    <property type="match status" value="1"/>
</dbReference>
<dbReference type="RefSeq" id="WP_202014140.1">
    <property type="nucleotide sequence ID" value="NZ_JAERRB010000011.1"/>
</dbReference>
<dbReference type="Pfam" id="PF02566">
    <property type="entry name" value="OsmC"/>
    <property type="match status" value="1"/>
</dbReference>
<dbReference type="InterPro" id="IPR019904">
    <property type="entry name" value="Peroxiredoxin_OsmC"/>
</dbReference>
<protein>
    <submittedName>
        <fullName evidence="2">OsmC family protein</fullName>
    </submittedName>
</protein>
<dbReference type="PANTHER" id="PTHR42830:SF1">
    <property type="entry name" value="OSMOTICALLY INDUCIBLE FAMILY PROTEIN"/>
    <property type="match status" value="1"/>
</dbReference>
<comment type="caution">
    <text evidence="2">The sequence shown here is derived from an EMBL/GenBank/DDBJ whole genome shotgun (WGS) entry which is preliminary data.</text>
</comment>